<dbReference type="InterPro" id="IPR011051">
    <property type="entry name" value="RmlC_Cupin_sf"/>
</dbReference>
<dbReference type="Gene3D" id="2.60.120.10">
    <property type="entry name" value="Jelly Rolls"/>
    <property type="match status" value="1"/>
</dbReference>
<dbReference type="RefSeq" id="WP_012791890.1">
    <property type="nucleotide sequence ID" value="NC_013132.1"/>
</dbReference>
<sequence>MTKREITYVCITVLIMCIPMAIIAHNDQRTPLSSAIYDWNKIKVEATKTGEKRQFLQAPTPTLDELELHVTTLNPGEAPHPPHQHPDEELIIVKEGIVESTVNKTTKRVGPGSVIFQASNQLHGIRNVGATQAVYYVIKWKTEKTPRGK</sequence>
<keyword evidence="2" id="KW-0472">Membrane</keyword>
<evidence type="ECO:0000259" key="3">
    <source>
        <dbReference type="Pfam" id="PF07883"/>
    </source>
</evidence>
<protein>
    <submittedName>
        <fullName evidence="4">Cupin 2 conserved barrel domain protein</fullName>
    </submittedName>
</protein>
<name>A0A979G6J2_CHIPD</name>
<evidence type="ECO:0000256" key="2">
    <source>
        <dbReference type="SAM" id="Phobius"/>
    </source>
</evidence>
<feature type="transmembrane region" description="Helical" evidence="2">
    <location>
        <begin position="6"/>
        <end position="24"/>
    </location>
</feature>
<evidence type="ECO:0000313" key="5">
    <source>
        <dbReference type="Proteomes" id="UP000002215"/>
    </source>
</evidence>
<dbReference type="CDD" id="cd02209">
    <property type="entry name" value="cupin_XRE_C"/>
    <property type="match status" value="1"/>
</dbReference>
<feature type="domain" description="Cupin type-2" evidence="3">
    <location>
        <begin position="70"/>
        <end position="138"/>
    </location>
</feature>
<dbReference type="Proteomes" id="UP000002215">
    <property type="component" value="Chromosome"/>
</dbReference>
<organism evidence="4 5">
    <name type="scientific">Chitinophaga pinensis (strain ATCC 43595 / DSM 2588 / LMG 13176 / NBRC 15968 / NCIMB 11800 / UQM 2034)</name>
    <dbReference type="NCBI Taxonomy" id="485918"/>
    <lineage>
        <taxon>Bacteria</taxon>
        <taxon>Pseudomonadati</taxon>
        <taxon>Bacteroidota</taxon>
        <taxon>Chitinophagia</taxon>
        <taxon>Chitinophagales</taxon>
        <taxon>Chitinophagaceae</taxon>
        <taxon>Chitinophaga</taxon>
    </lineage>
</organism>
<reference evidence="4 5" key="2">
    <citation type="journal article" date="2010" name="Stand. Genomic Sci.">
        <title>Complete genome sequence of Chitinophaga pinensis type strain (UQM 2034).</title>
        <authorList>
            <person name="Glavina Del Rio T."/>
            <person name="Abt B."/>
            <person name="Spring S."/>
            <person name="Lapidus A."/>
            <person name="Nolan M."/>
            <person name="Tice H."/>
            <person name="Copeland A."/>
            <person name="Cheng J.F."/>
            <person name="Chen F."/>
            <person name="Bruce D."/>
            <person name="Goodwin L."/>
            <person name="Pitluck S."/>
            <person name="Ivanova N."/>
            <person name="Mavromatis K."/>
            <person name="Mikhailova N."/>
            <person name="Pati A."/>
            <person name="Chen A."/>
            <person name="Palaniappan K."/>
            <person name="Land M."/>
            <person name="Hauser L."/>
            <person name="Chang Y.J."/>
            <person name="Jeffries C.D."/>
            <person name="Chain P."/>
            <person name="Saunders E."/>
            <person name="Detter J.C."/>
            <person name="Brettin T."/>
            <person name="Rohde M."/>
            <person name="Goker M."/>
            <person name="Bristow J."/>
            <person name="Eisen J.A."/>
            <person name="Markowitz V."/>
            <person name="Hugenholtz P."/>
            <person name="Kyrpides N.C."/>
            <person name="Klenk H.P."/>
            <person name="Lucas S."/>
        </authorList>
    </citation>
    <scope>NUCLEOTIDE SEQUENCE [LARGE SCALE GENOMIC DNA]</scope>
    <source>
        <strain evidence="5">ATCC 43595 / DSM 2588 / LMG 13176 / NBRC 15968 / NCIMB 11800 / UQM 2034</strain>
    </source>
</reference>
<dbReference type="EMBL" id="CP001699">
    <property type="protein sequence ID" value="ACU61722.1"/>
    <property type="molecule type" value="Genomic_DNA"/>
</dbReference>
<accession>A0A979G6J2</accession>
<dbReference type="Pfam" id="PF07883">
    <property type="entry name" value="Cupin_2"/>
    <property type="match status" value="1"/>
</dbReference>
<keyword evidence="1" id="KW-0479">Metal-binding</keyword>
<gene>
    <name evidence="4" type="ordered locus">Cpin_4272</name>
</gene>
<dbReference type="InterPro" id="IPR013096">
    <property type="entry name" value="Cupin_2"/>
</dbReference>
<proteinExistence type="predicted"/>
<dbReference type="AlphaFoldDB" id="A0A979G6J2"/>
<dbReference type="PANTHER" id="PTHR35848:SF6">
    <property type="entry name" value="CUPIN TYPE-2 DOMAIN-CONTAINING PROTEIN"/>
    <property type="match status" value="1"/>
</dbReference>
<keyword evidence="2" id="KW-0812">Transmembrane</keyword>
<dbReference type="InterPro" id="IPR051610">
    <property type="entry name" value="GPI/OXD"/>
</dbReference>
<evidence type="ECO:0000313" key="4">
    <source>
        <dbReference type="EMBL" id="ACU61722.1"/>
    </source>
</evidence>
<keyword evidence="2" id="KW-1133">Transmembrane helix</keyword>
<dbReference type="PANTHER" id="PTHR35848">
    <property type="entry name" value="OXALATE-BINDING PROTEIN"/>
    <property type="match status" value="1"/>
</dbReference>
<dbReference type="SUPFAM" id="SSF51182">
    <property type="entry name" value="RmlC-like cupins"/>
    <property type="match status" value="1"/>
</dbReference>
<reference evidence="5" key="1">
    <citation type="submission" date="2009-08" db="EMBL/GenBank/DDBJ databases">
        <title>The complete genome of Chitinophaga pinensis DSM 2588.</title>
        <authorList>
            <consortium name="US DOE Joint Genome Institute (JGI-PGF)"/>
            <person name="Lucas S."/>
            <person name="Copeland A."/>
            <person name="Lapidus A."/>
            <person name="Glavina del Rio T."/>
            <person name="Dalin E."/>
            <person name="Tice H."/>
            <person name="Bruce D."/>
            <person name="Goodwin L."/>
            <person name="Pitluck S."/>
            <person name="Kyrpides N."/>
            <person name="Mavromatis K."/>
            <person name="Ivanova N."/>
            <person name="Mikhailova N."/>
            <person name="Sims D."/>
            <person name="Meinche L."/>
            <person name="Brettin T."/>
            <person name="Detter J.C."/>
            <person name="Han C."/>
            <person name="Larimer F."/>
            <person name="Land M."/>
            <person name="Hauser L."/>
            <person name="Markowitz V."/>
            <person name="Cheng J.-F."/>
            <person name="Hugenholtz P."/>
            <person name="Woyke T."/>
            <person name="Wu D."/>
            <person name="Spring S."/>
            <person name="Klenk H.-P."/>
            <person name="Eisen J.A."/>
        </authorList>
    </citation>
    <scope>NUCLEOTIDE SEQUENCE [LARGE SCALE GENOMIC DNA]</scope>
    <source>
        <strain evidence="5">ATCC 43595 / DSM 2588 / LMG 13176 / NBRC 15968 / NCIMB 11800 / UQM 2034</strain>
    </source>
</reference>
<dbReference type="KEGG" id="cpi:Cpin_4272"/>
<evidence type="ECO:0000256" key="1">
    <source>
        <dbReference type="ARBA" id="ARBA00022723"/>
    </source>
</evidence>
<dbReference type="InterPro" id="IPR014710">
    <property type="entry name" value="RmlC-like_jellyroll"/>
</dbReference>
<dbReference type="GO" id="GO:0046872">
    <property type="term" value="F:metal ion binding"/>
    <property type="evidence" value="ECO:0007669"/>
    <property type="project" value="UniProtKB-KW"/>
</dbReference>